<dbReference type="STRING" id="1121950.SAMN02745243_04040"/>
<protein>
    <submittedName>
        <fullName evidence="1">Uncharacterized protein</fullName>
    </submittedName>
</protein>
<dbReference type="Proteomes" id="UP000184301">
    <property type="component" value="Unassembled WGS sequence"/>
</dbReference>
<dbReference type="EMBL" id="FQZY01000114">
    <property type="protein sequence ID" value="SHK94186.1"/>
    <property type="molecule type" value="Genomic_DNA"/>
</dbReference>
<reference evidence="1 2" key="1">
    <citation type="submission" date="2016-11" db="EMBL/GenBank/DDBJ databases">
        <authorList>
            <person name="Jaros S."/>
            <person name="Januszkiewicz K."/>
            <person name="Wedrychowicz H."/>
        </authorList>
    </citation>
    <scope>NUCLEOTIDE SEQUENCE [LARGE SCALE GENOMIC DNA]</scope>
    <source>
        <strain evidence="1 2">DSM 15480</strain>
    </source>
</reference>
<accession>A0A1M6WKP8</accession>
<dbReference type="AlphaFoldDB" id="A0A1M6WKP8"/>
<proteinExistence type="predicted"/>
<gene>
    <name evidence="1" type="ORF">SAMN02745243_04040</name>
</gene>
<evidence type="ECO:0000313" key="2">
    <source>
        <dbReference type="Proteomes" id="UP000184301"/>
    </source>
</evidence>
<organism evidence="1 2">
    <name type="scientific">Hespellia stercorisuis DSM 15480</name>
    <dbReference type="NCBI Taxonomy" id="1121950"/>
    <lineage>
        <taxon>Bacteria</taxon>
        <taxon>Bacillati</taxon>
        <taxon>Bacillota</taxon>
        <taxon>Clostridia</taxon>
        <taxon>Lachnospirales</taxon>
        <taxon>Lachnospiraceae</taxon>
        <taxon>Hespellia</taxon>
    </lineage>
</organism>
<name>A0A1M6WKP8_9FIRM</name>
<evidence type="ECO:0000313" key="1">
    <source>
        <dbReference type="EMBL" id="SHK94186.1"/>
    </source>
</evidence>
<keyword evidence="2" id="KW-1185">Reference proteome</keyword>
<sequence length="76" mass="9142">MYLKAQRTVGKMIEIYPEDYEGHHLYFILKMDRQHFEEALLFASDQNPPDEIKALIEREKVLTNAFFHRQDQDESL</sequence>